<feature type="region of interest" description="Disordered" evidence="1">
    <location>
        <begin position="78"/>
        <end position="99"/>
    </location>
</feature>
<proteinExistence type="predicted"/>
<feature type="compositionally biased region" description="Basic residues" evidence="1">
    <location>
        <begin position="36"/>
        <end position="45"/>
    </location>
</feature>
<reference evidence="2" key="1">
    <citation type="journal article" date="2018" name="DNA Res.">
        <title>Multiple hybrid de novo genome assembly of finger millet, an orphan allotetraploid crop.</title>
        <authorList>
            <person name="Hatakeyama M."/>
            <person name="Aluri S."/>
            <person name="Balachadran M.T."/>
            <person name="Sivarajan S.R."/>
            <person name="Patrignani A."/>
            <person name="Gruter S."/>
            <person name="Poveda L."/>
            <person name="Shimizu-Inatsugi R."/>
            <person name="Baeten J."/>
            <person name="Francoijs K.J."/>
            <person name="Nataraja K.N."/>
            <person name="Reddy Y.A.N."/>
            <person name="Phadnis S."/>
            <person name="Ravikumar R.L."/>
            <person name="Schlapbach R."/>
            <person name="Sreeman S.M."/>
            <person name="Shimizu K.K."/>
        </authorList>
    </citation>
    <scope>NUCLEOTIDE SEQUENCE</scope>
</reference>
<evidence type="ECO:0000256" key="1">
    <source>
        <dbReference type="SAM" id="MobiDB-lite"/>
    </source>
</evidence>
<dbReference type="Proteomes" id="UP001054889">
    <property type="component" value="Unassembled WGS sequence"/>
</dbReference>
<dbReference type="EMBL" id="BQKI01000010">
    <property type="protein sequence ID" value="GJN03963.1"/>
    <property type="molecule type" value="Genomic_DNA"/>
</dbReference>
<feature type="region of interest" description="Disordered" evidence="1">
    <location>
        <begin position="36"/>
        <end position="56"/>
    </location>
</feature>
<accession>A0AAV5D0X9</accession>
<sequence>MSRARCWISGPVIAATEFPSARRPFAIHTWLKQNIQHKHRARQRARGTGVRHGCRDQHRLSLPRRLLFLAVHLEAQDKETGNNSLPMPSSSVQYNPLVS</sequence>
<reference evidence="2" key="2">
    <citation type="submission" date="2021-12" db="EMBL/GenBank/DDBJ databases">
        <title>Resequencing data analysis of finger millet.</title>
        <authorList>
            <person name="Hatakeyama M."/>
            <person name="Aluri S."/>
            <person name="Balachadran M.T."/>
            <person name="Sivarajan S.R."/>
            <person name="Poveda L."/>
            <person name="Shimizu-Inatsugi R."/>
            <person name="Schlapbach R."/>
            <person name="Sreeman S.M."/>
            <person name="Shimizu K.K."/>
        </authorList>
    </citation>
    <scope>NUCLEOTIDE SEQUENCE</scope>
</reference>
<evidence type="ECO:0000313" key="2">
    <source>
        <dbReference type="EMBL" id="GJN03963.1"/>
    </source>
</evidence>
<comment type="caution">
    <text evidence="2">The sequence shown here is derived from an EMBL/GenBank/DDBJ whole genome shotgun (WGS) entry which is preliminary data.</text>
</comment>
<keyword evidence="3" id="KW-1185">Reference proteome</keyword>
<organism evidence="2 3">
    <name type="scientific">Eleusine coracana subsp. coracana</name>
    <dbReference type="NCBI Taxonomy" id="191504"/>
    <lineage>
        <taxon>Eukaryota</taxon>
        <taxon>Viridiplantae</taxon>
        <taxon>Streptophyta</taxon>
        <taxon>Embryophyta</taxon>
        <taxon>Tracheophyta</taxon>
        <taxon>Spermatophyta</taxon>
        <taxon>Magnoliopsida</taxon>
        <taxon>Liliopsida</taxon>
        <taxon>Poales</taxon>
        <taxon>Poaceae</taxon>
        <taxon>PACMAD clade</taxon>
        <taxon>Chloridoideae</taxon>
        <taxon>Cynodonteae</taxon>
        <taxon>Eleusininae</taxon>
        <taxon>Eleusine</taxon>
    </lineage>
</organism>
<protein>
    <submittedName>
        <fullName evidence="2">Uncharacterized protein</fullName>
    </submittedName>
</protein>
<dbReference type="AlphaFoldDB" id="A0AAV5D0X9"/>
<feature type="compositionally biased region" description="Polar residues" evidence="1">
    <location>
        <begin position="81"/>
        <end position="99"/>
    </location>
</feature>
<gene>
    <name evidence="2" type="primary">ga21466</name>
    <name evidence="2" type="ORF">PR202_ga21466</name>
</gene>
<evidence type="ECO:0000313" key="3">
    <source>
        <dbReference type="Proteomes" id="UP001054889"/>
    </source>
</evidence>
<name>A0AAV5D0X9_ELECO</name>